<evidence type="ECO:0000256" key="3">
    <source>
        <dbReference type="ARBA" id="ARBA00023237"/>
    </source>
</evidence>
<dbReference type="EMBL" id="JACHDS010000001">
    <property type="protein sequence ID" value="MBB6170646.1"/>
    <property type="molecule type" value="Genomic_DNA"/>
</dbReference>
<keyword evidence="2 4" id="KW-0472">Membrane</keyword>
<comment type="caution">
    <text evidence="7">The sequence shown here is derived from an EMBL/GenBank/DDBJ whole genome shotgun (WGS) entry which is preliminary data.</text>
</comment>
<proteinExistence type="predicted"/>
<reference evidence="7 8" key="1">
    <citation type="submission" date="2020-08" db="EMBL/GenBank/DDBJ databases">
        <title>Sequencing the genomes of 1000 actinobacteria strains.</title>
        <authorList>
            <person name="Klenk H.-P."/>
        </authorList>
    </citation>
    <scope>NUCLEOTIDE SEQUENCE [LARGE SCALE GENOMIC DNA]</scope>
    <source>
        <strain evidence="7 8">DSM 46659</strain>
    </source>
</reference>
<feature type="domain" description="OmpA-like" evidence="6">
    <location>
        <begin position="178"/>
        <end position="296"/>
    </location>
</feature>
<dbReference type="Proteomes" id="UP000546642">
    <property type="component" value="Unassembled WGS sequence"/>
</dbReference>
<evidence type="ECO:0000256" key="1">
    <source>
        <dbReference type="ARBA" id="ARBA00004442"/>
    </source>
</evidence>
<dbReference type="InterPro" id="IPR006665">
    <property type="entry name" value="OmpA-like"/>
</dbReference>
<evidence type="ECO:0000256" key="2">
    <source>
        <dbReference type="ARBA" id="ARBA00023136"/>
    </source>
</evidence>
<keyword evidence="3" id="KW-0998">Cell outer membrane</keyword>
<feature type="region of interest" description="Disordered" evidence="5">
    <location>
        <begin position="258"/>
        <end position="331"/>
    </location>
</feature>
<organism evidence="7 8">
    <name type="scientific">Nocardiopsis mwathae</name>
    <dbReference type="NCBI Taxonomy" id="1472723"/>
    <lineage>
        <taxon>Bacteria</taxon>
        <taxon>Bacillati</taxon>
        <taxon>Actinomycetota</taxon>
        <taxon>Actinomycetes</taxon>
        <taxon>Streptosporangiales</taxon>
        <taxon>Nocardiopsidaceae</taxon>
        <taxon>Nocardiopsis</taxon>
    </lineage>
</organism>
<dbReference type="PROSITE" id="PS51123">
    <property type="entry name" value="OMPA_2"/>
    <property type="match status" value="1"/>
</dbReference>
<evidence type="ECO:0000259" key="6">
    <source>
        <dbReference type="PROSITE" id="PS51123"/>
    </source>
</evidence>
<dbReference type="InterPro" id="IPR050330">
    <property type="entry name" value="Bact_OuterMem_StrucFunc"/>
</dbReference>
<dbReference type="InterPro" id="IPR006664">
    <property type="entry name" value="OMP_bac"/>
</dbReference>
<comment type="subcellular location">
    <subcellularLocation>
        <location evidence="1">Cell outer membrane</location>
    </subcellularLocation>
</comment>
<name>A0A7X0D4D4_9ACTN</name>
<sequence length="461" mass="49880">MTIEPTWFGEDTSLEILSLERADNDTTVLKFQLTNNRDEEISTYFALADGTPTSQTVEGVSLIDVGARKQYFPLRYGESESPGQPQPCYCSTFAEFGDKRRIKPGETQEFWAGYPALPDGVDTVSVHTPVTGTVHDIPITGGGAPPEPLPDDHDDPIVVDLVAAREDLEEGSTREETGEQVSVSLSADVLFDVDESTLRPDAEQALREVAEEIAESDAETVQIDGHTDNSGTDTINQPLSEDRAEAVKDELDTLITRSGISYETAGHGSDEPVADNRTDEGKQKNRRVTITYDAAPAAEEMPEPASREQESASPDASRPAGSGPAQIVPGKENRYFKELSVEVEAVRRSSHGGLASLRYRVVNHADDESTVLGGSFGSPAICGSLPDARLNGVMLIDEQAQVQYPVLQRSDSHCLAPRGAGETVPAHESRTLWIDFWLDPSVTEVTVQVPKFEAVTGVPVT</sequence>
<accession>A0A7X0D4D4</accession>
<keyword evidence="8" id="KW-1185">Reference proteome</keyword>
<dbReference type="AlphaFoldDB" id="A0A7X0D4D4"/>
<dbReference type="Pfam" id="PF00691">
    <property type="entry name" value="OmpA"/>
    <property type="match status" value="1"/>
</dbReference>
<dbReference type="GO" id="GO:0009279">
    <property type="term" value="C:cell outer membrane"/>
    <property type="evidence" value="ECO:0007669"/>
    <property type="project" value="UniProtKB-SubCell"/>
</dbReference>
<dbReference type="Gene3D" id="3.30.1330.60">
    <property type="entry name" value="OmpA-like domain"/>
    <property type="match status" value="1"/>
</dbReference>
<evidence type="ECO:0000313" key="7">
    <source>
        <dbReference type="EMBL" id="MBB6170646.1"/>
    </source>
</evidence>
<feature type="compositionally biased region" description="Basic and acidic residues" evidence="5">
    <location>
        <begin position="268"/>
        <end position="283"/>
    </location>
</feature>
<dbReference type="RefSeq" id="WP_246421569.1">
    <property type="nucleotide sequence ID" value="NZ_JACHDS010000001.1"/>
</dbReference>
<evidence type="ECO:0000256" key="5">
    <source>
        <dbReference type="SAM" id="MobiDB-lite"/>
    </source>
</evidence>
<dbReference type="InterPro" id="IPR036737">
    <property type="entry name" value="OmpA-like_sf"/>
</dbReference>
<evidence type="ECO:0000313" key="8">
    <source>
        <dbReference type="Proteomes" id="UP000546642"/>
    </source>
</evidence>
<dbReference type="PANTHER" id="PTHR30329:SF21">
    <property type="entry name" value="LIPOPROTEIN YIAD-RELATED"/>
    <property type="match status" value="1"/>
</dbReference>
<evidence type="ECO:0000256" key="4">
    <source>
        <dbReference type="PROSITE-ProRule" id="PRU00473"/>
    </source>
</evidence>
<dbReference type="CDD" id="cd07185">
    <property type="entry name" value="OmpA_C-like"/>
    <property type="match status" value="1"/>
</dbReference>
<gene>
    <name evidence="7" type="ORF">HNR23_000706</name>
</gene>
<feature type="compositionally biased region" description="Polar residues" evidence="5">
    <location>
        <begin position="228"/>
        <end position="239"/>
    </location>
</feature>
<dbReference type="PRINTS" id="PR01021">
    <property type="entry name" value="OMPADOMAIN"/>
</dbReference>
<feature type="region of interest" description="Disordered" evidence="5">
    <location>
        <begin position="213"/>
        <end position="241"/>
    </location>
</feature>
<dbReference type="SUPFAM" id="SSF103088">
    <property type="entry name" value="OmpA-like"/>
    <property type="match status" value="1"/>
</dbReference>
<dbReference type="PANTHER" id="PTHR30329">
    <property type="entry name" value="STATOR ELEMENT OF FLAGELLAR MOTOR COMPLEX"/>
    <property type="match status" value="1"/>
</dbReference>
<protein>
    <submittedName>
        <fullName evidence="7">Outer membrane protein OmpA-like peptidoglycan-associated protein</fullName>
    </submittedName>
</protein>